<dbReference type="AlphaFoldDB" id="A0A9W6PEL2"/>
<proteinExistence type="predicted"/>
<comment type="caution">
    <text evidence="2">The sequence shown here is derived from an EMBL/GenBank/DDBJ whole genome shotgun (WGS) entry which is preliminary data.</text>
</comment>
<evidence type="ECO:0000313" key="2">
    <source>
        <dbReference type="EMBL" id="GLW53650.1"/>
    </source>
</evidence>
<reference evidence="2" key="1">
    <citation type="submission" date="2023-02" db="EMBL/GenBank/DDBJ databases">
        <title>Kitasatospora phosalacinea NBRC 14362.</title>
        <authorList>
            <person name="Ichikawa N."/>
            <person name="Sato H."/>
            <person name="Tonouchi N."/>
        </authorList>
    </citation>
    <scope>NUCLEOTIDE SEQUENCE</scope>
    <source>
        <strain evidence="2">NBRC 14362</strain>
    </source>
</reference>
<gene>
    <name evidence="2" type="ORF">Kpho01_16610</name>
</gene>
<dbReference type="Proteomes" id="UP001165143">
    <property type="component" value="Unassembled WGS sequence"/>
</dbReference>
<name>A0A9W6PEL2_9ACTN</name>
<feature type="compositionally biased region" description="Basic and acidic residues" evidence="1">
    <location>
        <begin position="52"/>
        <end position="62"/>
    </location>
</feature>
<sequence length="81" mass="8330">MPVAVGTGQRVNHRVSGYGGATGDVLMAGLRESAGGARAVCHMVGTAVREKGVREGVSDNRRSGTGASSRWTPSCSNRLTD</sequence>
<organism evidence="2 3">
    <name type="scientific">Kitasatospora phosalacinea</name>
    <dbReference type="NCBI Taxonomy" id="2065"/>
    <lineage>
        <taxon>Bacteria</taxon>
        <taxon>Bacillati</taxon>
        <taxon>Actinomycetota</taxon>
        <taxon>Actinomycetes</taxon>
        <taxon>Kitasatosporales</taxon>
        <taxon>Streptomycetaceae</taxon>
        <taxon>Kitasatospora</taxon>
    </lineage>
</organism>
<evidence type="ECO:0000313" key="3">
    <source>
        <dbReference type="Proteomes" id="UP001165143"/>
    </source>
</evidence>
<accession>A0A9W6PEL2</accession>
<evidence type="ECO:0000256" key="1">
    <source>
        <dbReference type="SAM" id="MobiDB-lite"/>
    </source>
</evidence>
<dbReference type="EMBL" id="BSRX01000008">
    <property type="protein sequence ID" value="GLW53650.1"/>
    <property type="molecule type" value="Genomic_DNA"/>
</dbReference>
<protein>
    <submittedName>
        <fullName evidence="2">Uncharacterized protein</fullName>
    </submittedName>
</protein>
<feature type="compositionally biased region" description="Polar residues" evidence="1">
    <location>
        <begin position="63"/>
        <end position="81"/>
    </location>
</feature>
<feature type="region of interest" description="Disordered" evidence="1">
    <location>
        <begin position="52"/>
        <end position="81"/>
    </location>
</feature>